<gene>
    <name evidence="2" type="ORF">L211DRAFT_823107</name>
</gene>
<feature type="region of interest" description="Disordered" evidence="1">
    <location>
        <begin position="1"/>
        <end position="32"/>
    </location>
</feature>
<dbReference type="AlphaFoldDB" id="A0A3N4LQ25"/>
<proteinExistence type="predicted"/>
<accession>A0A3N4LQ25</accession>
<organism evidence="2 3">
    <name type="scientific">Terfezia boudieri ATCC MYA-4762</name>
    <dbReference type="NCBI Taxonomy" id="1051890"/>
    <lineage>
        <taxon>Eukaryota</taxon>
        <taxon>Fungi</taxon>
        <taxon>Dikarya</taxon>
        <taxon>Ascomycota</taxon>
        <taxon>Pezizomycotina</taxon>
        <taxon>Pezizomycetes</taxon>
        <taxon>Pezizales</taxon>
        <taxon>Pezizaceae</taxon>
        <taxon>Terfezia</taxon>
    </lineage>
</organism>
<dbReference type="OrthoDB" id="5292074at2759"/>
<name>A0A3N4LQ25_9PEZI</name>
<keyword evidence="3" id="KW-1185">Reference proteome</keyword>
<sequence length="220" mass="23799">MAKKPVTVIDLTSSSDGSDDSEVGDTKPPPADVITAPAISSLAEAYPTRSALTAHLTTLPRAVLVGMIVDQALPSSSAPSGNPTGLAHCVYCHQAFSLEAPTAGKGCRIKHYNDFDDSGELIEYACCGAWLEYYDYDPKCHAPPETELGNYCWEGRHHAAPLKKKHFRRSRGDLAELGLDETYVLDGLGRVKLKDALWWQNWDDYGGAPCTKACSNAGRV</sequence>
<evidence type="ECO:0000256" key="1">
    <source>
        <dbReference type="SAM" id="MobiDB-lite"/>
    </source>
</evidence>
<dbReference type="Proteomes" id="UP000267821">
    <property type="component" value="Unassembled WGS sequence"/>
</dbReference>
<dbReference type="EMBL" id="ML121539">
    <property type="protein sequence ID" value="RPB24936.1"/>
    <property type="molecule type" value="Genomic_DNA"/>
</dbReference>
<dbReference type="InParanoid" id="A0A3N4LQ25"/>
<evidence type="ECO:0000313" key="3">
    <source>
        <dbReference type="Proteomes" id="UP000267821"/>
    </source>
</evidence>
<protein>
    <submittedName>
        <fullName evidence="2">Uncharacterized protein</fullName>
    </submittedName>
</protein>
<reference evidence="2 3" key="1">
    <citation type="journal article" date="2018" name="Nat. Ecol. Evol.">
        <title>Pezizomycetes genomes reveal the molecular basis of ectomycorrhizal truffle lifestyle.</title>
        <authorList>
            <person name="Murat C."/>
            <person name="Payen T."/>
            <person name="Noel B."/>
            <person name="Kuo A."/>
            <person name="Morin E."/>
            <person name="Chen J."/>
            <person name="Kohler A."/>
            <person name="Krizsan K."/>
            <person name="Balestrini R."/>
            <person name="Da Silva C."/>
            <person name="Montanini B."/>
            <person name="Hainaut M."/>
            <person name="Levati E."/>
            <person name="Barry K.W."/>
            <person name="Belfiori B."/>
            <person name="Cichocki N."/>
            <person name="Clum A."/>
            <person name="Dockter R.B."/>
            <person name="Fauchery L."/>
            <person name="Guy J."/>
            <person name="Iotti M."/>
            <person name="Le Tacon F."/>
            <person name="Lindquist E.A."/>
            <person name="Lipzen A."/>
            <person name="Malagnac F."/>
            <person name="Mello A."/>
            <person name="Molinier V."/>
            <person name="Miyauchi S."/>
            <person name="Poulain J."/>
            <person name="Riccioni C."/>
            <person name="Rubini A."/>
            <person name="Sitrit Y."/>
            <person name="Splivallo R."/>
            <person name="Traeger S."/>
            <person name="Wang M."/>
            <person name="Zifcakova L."/>
            <person name="Wipf D."/>
            <person name="Zambonelli A."/>
            <person name="Paolocci F."/>
            <person name="Nowrousian M."/>
            <person name="Ottonello S."/>
            <person name="Baldrian P."/>
            <person name="Spatafora J.W."/>
            <person name="Henrissat B."/>
            <person name="Nagy L.G."/>
            <person name="Aury J.M."/>
            <person name="Wincker P."/>
            <person name="Grigoriev I.V."/>
            <person name="Bonfante P."/>
            <person name="Martin F.M."/>
        </authorList>
    </citation>
    <scope>NUCLEOTIDE SEQUENCE [LARGE SCALE GENOMIC DNA]</scope>
    <source>
        <strain evidence="2 3">ATCC MYA-4762</strain>
    </source>
</reference>
<evidence type="ECO:0000313" key="2">
    <source>
        <dbReference type="EMBL" id="RPB24936.1"/>
    </source>
</evidence>